<sequence>MRVNSIAGLATAAAAAILVPAIAAIHVPHVNVPACGSGIPPPKLTYNKALPGQPTHDFPLTQAELCYTGTSVDFVLTAFNETSFFYNASQGTNDLIFEYEVMEVFISRGDIDPITYFEIEVNPANVTLQTFVFNPSRRRTPGTPFDHFPVLDPFGDGIATTTTLDRPGHTWRSTVRIPLGYFNIDDGCARGTTWRMNFFRTVTDPQMFPNQTLGAWSPADVADFHVTRPFGRFTFV</sequence>
<feature type="signal peptide" evidence="1">
    <location>
        <begin position="1"/>
        <end position="24"/>
    </location>
</feature>
<dbReference type="GeneID" id="28885690"/>
<dbReference type="SUPFAM" id="SSF49344">
    <property type="entry name" value="CBD9-like"/>
    <property type="match status" value="1"/>
</dbReference>
<gene>
    <name evidence="2" type="ORF">VFPBJ_04354</name>
    <name evidence="3" type="ORF">VFPFJ_03559</name>
</gene>
<proteinExistence type="predicted"/>
<dbReference type="CDD" id="cd09620">
    <property type="entry name" value="CBM9_like_3"/>
    <property type="match status" value="1"/>
</dbReference>
<feature type="chain" id="PRO_5010456048" evidence="1">
    <location>
        <begin position="25"/>
        <end position="236"/>
    </location>
</feature>
<reference evidence="3 4" key="1">
    <citation type="submission" date="2016-02" db="EMBL/GenBank/DDBJ databases">
        <title>Biosynthesis of antibiotic leucinostatins and their inhibition on Phytophthora in bio-control Purpureocillium lilacinum.</title>
        <authorList>
            <person name="Wang G."/>
            <person name="Liu Z."/>
            <person name="Lin R."/>
            <person name="Li E."/>
            <person name="Mao Z."/>
            <person name="Ling J."/>
            <person name="Yin W."/>
            <person name="Xie B."/>
        </authorList>
    </citation>
    <scope>NUCLEOTIDE SEQUENCE [LARGE SCALE GENOMIC DNA]</scope>
    <source>
        <strain evidence="2">PLBJ-1</strain>
        <strain evidence="3">PLFJ-1</strain>
    </source>
</reference>
<accession>A0A179HQT7</accession>
<comment type="caution">
    <text evidence="3">The sequence shown here is derived from an EMBL/GenBank/DDBJ whole genome shotgun (WGS) entry which is preliminary data.</text>
</comment>
<protein>
    <submittedName>
        <fullName evidence="3">Carbohydrate-binding domain, family 9-like, subgroup</fullName>
    </submittedName>
</protein>
<evidence type="ECO:0000313" key="4">
    <source>
        <dbReference type="Proteomes" id="UP000078340"/>
    </source>
</evidence>
<dbReference type="AlphaFoldDB" id="A0A179HQT7"/>
<dbReference type="Proteomes" id="UP000078240">
    <property type="component" value="Unassembled WGS sequence"/>
</dbReference>
<name>A0A179HQT7_PURLI</name>
<evidence type="ECO:0000313" key="2">
    <source>
        <dbReference type="EMBL" id="OAQ81770.1"/>
    </source>
</evidence>
<dbReference type="EMBL" id="LSBH01000003">
    <property type="protein sequence ID" value="OAQ81770.1"/>
    <property type="molecule type" value="Genomic_DNA"/>
</dbReference>
<dbReference type="EMBL" id="LSBI01000003">
    <property type="protein sequence ID" value="OAQ91819.1"/>
    <property type="molecule type" value="Genomic_DNA"/>
</dbReference>
<evidence type="ECO:0000313" key="3">
    <source>
        <dbReference type="EMBL" id="OAQ91819.1"/>
    </source>
</evidence>
<dbReference type="RefSeq" id="XP_018180538.1">
    <property type="nucleotide sequence ID" value="XM_018320641.1"/>
</dbReference>
<dbReference type="Proteomes" id="UP000078340">
    <property type="component" value="Unassembled WGS sequence"/>
</dbReference>
<dbReference type="Gene3D" id="2.60.40.1190">
    <property type="match status" value="1"/>
</dbReference>
<organism evidence="3 4">
    <name type="scientific">Purpureocillium lilacinum</name>
    <name type="common">Paecilomyces lilacinus</name>
    <dbReference type="NCBI Taxonomy" id="33203"/>
    <lineage>
        <taxon>Eukaryota</taxon>
        <taxon>Fungi</taxon>
        <taxon>Dikarya</taxon>
        <taxon>Ascomycota</taxon>
        <taxon>Pezizomycotina</taxon>
        <taxon>Sordariomycetes</taxon>
        <taxon>Hypocreomycetidae</taxon>
        <taxon>Hypocreales</taxon>
        <taxon>Ophiocordycipitaceae</taxon>
        <taxon>Purpureocillium</taxon>
    </lineage>
</organism>
<dbReference type="KEGG" id="plj:28885690"/>
<evidence type="ECO:0000256" key="1">
    <source>
        <dbReference type="SAM" id="SignalP"/>
    </source>
</evidence>
<dbReference type="OrthoDB" id="61321at2759"/>
<keyword evidence="1" id="KW-0732">Signal</keyword>